<sequence>MSAWITCNACQGDEGEIVDGEWVDCRCCQGEGGHPADETWSCRCAPAKEVD</sequence>
<comment type="caution">
    <text evidence="1">The sequence shown here is derived from an EMBL/GenBank/DDBJ whole genome shotgun (WGS) entry which is preliminary data.</text>
</comment>
<name>A0ABV8L240_9NOCA</name>
<keyword evidence="2" id="KW-1185">Reference proteome</keyword>
<evidence type="ECO:0000313" key="2">
    <source>
        <dbReference type="Proteomes" id="UP001595767"/>
    </source>
</evidence>
<proteinExistence type="predicted"/>
<gene>
    <name evidence="1" type="ORF">ACFOW8_08220</name>
</gene>
<dbReference type="Proteomes" id="UP001595767">
    <property type="component" value="Unassembled WGS sequence"/>
</dbReference>
<dbReference type="EMBL" id="JBHSBA010000003">
    <property type="protein sequence ID" value="MFC4124909.1"/>
    <property type="molecule type" value="Genomic_DNA"/>
</dbReference>
<accession>A0ABV8L240</accession>
<organism evidence="1 2">
    <name type="scientific">Nocardia rhizosphaerae</name>
    <dbReference type="NCBI Taxonomy" id="1691571"/>
    <lineage>
        <taxon>Bacteria</taxon>
        <taxon>Bacillati</taxon>
        <taxon>Actinomycetota</taxon>
        <taxon>Actinomycetes</taxon>
        <taxon>Mycobacteriales</taxon>
        <taxon>Nocardiaceae</taxon>
        <taxon>Nocardia</taxon>
    </lineage>
</organism>
<protein>
    <submittedName>
        <fullName evidence="1">Uncharacterized protein</fullName>
    </submittedName>
</protein>
<dbReference type="RefSeq" id="WP_378547765.1">
    <property type="nucleotide sequence ID" value="NZ_JBHSBA010000003.1"/>
</dbReference>
<reference evidence="2" key="1">
    <citation type="journal article" date="2019" name="Int. J. Syst. Evol. Microbiol.">
        <title>The Global Catalogue of Microorganisms (GCM) 10K type strain sequencing project: providing services to taxonomists for standard genome sequencing and annotation.</title>
        <authorList>
            <consortium name="The Broad Institute Genomics Platform"/>
            <consortium name="The Broad Institute Genome Sequencing Center for Infectious Disease"/>
            <person name="Wu L."/>
            <person name="Ma J."/>
        </authorList>
    </citation>
    <scope>NUCLEOTIDE SEQUENCE [LARGE SCALE GENOMIC DNA]</scope>
    <source>
        <strain evidence="2">CGMCC 4.7204</strain>
    </source>
</reference>
<evidence type="ECO:0000313" key="1">
    <source>
        <dbReference type="EMBL" id="MFC4124909.1"/>
    </source>
</evidence>